<dbReference type="Pfam" id="PF13181">
    <property type="entry name" value="TPR_8"/>
    <property type="match status" value="1"/>
</dbReference>
<evidence type="ECO:0000313" key="1">
    <source>
        <dbReference type="EMBL" id="QDV51141.1"/>
    </source>
</evidence>
<dbReference type="Gene3D" id="1.25.40.10">
    <property type="entry name" value="Tetratricopeptide repeat domain"/>
    <property type="match status" value="1"/>
</dbReference>
<protein>
    <submittedName>
        <fullName evidence="1">Tetratricopeptide repeat protein</fullName>
    </submittedName>
</protein>
<evidence type="ECO:0000313" key="2">
    <source>
        <dbReference type="Proteomes" id="UP000318313"/>
    </source>
</evidence>
<proteinExistence type="predicted"/>
<dbReference type="AlphaFoldDB" id="A0A518IDF9"/>
<dbReference type="OrthoDB" id="93411at203682"/>
<reference evidence="1 2" key="1">
    <citation type="submission" date="2019-03" db="EMBL/GenBank/DDBJ databases">
        <title>Deep-cultivation of Planctomycetes and their phenomic and genomic characterization uncovers novel biology.</title>
        <authorList>
            <person name="Wiegand S."/>
            <person name="Jogler M."/>
            <person name="Boedeker C."/>
            <person name="Pinto D."/>
            <person name="Vollmers J."/>
            <person name="Rivas-Marin E."/>
            <person name="Kohn T."/>
            <person name="Peeters S.H."/>
            <person name="Heuer A."/>
            <person name="Rast P."/>
            <person name="Oberbeckmann S."/>
            <person name="Bunk B."/>
            <person name="Jeske O."/>
            <person name="Meyerdierks A."/>
            <person name="Storesund J.E."/>
            <person name="Kallscheuer N."/>
            <person name="Luecker S."/>
            <person name="Lage O.M."/>
            <person name="Pohl T."/>
            <person name="Merkel B.J."/>
            <person name="Hornburger P."/>
            <person name="Mueller R.-W."/>
            <person name="Bruemmer F."/>
            <person name="Labrenz M."/>
            <person name="Spormann A.M."/>
            <person name="Op den Camp H."/>
            <person name="Overmann J."/>
            <person name="Amann R."/>
            <person name="Jetten M.S.M."/>
            <person name="Mascher T."/>
            <person name="Medema M.H."/>
            <person name="Devos D.P."/>
            <person name="Kaster A.-K."/>
            <person name="Ovreas L."/>
            <person name="Rohde M."/>
            <person name="Galperin M.Y."/>
            <person name="Jogler C."/>
        </authorList>
    </citation>
    <scope>NUCLEOTIDE SEQUENCE [LARGE SCALE GENOMIC DNA]</scope>
    <source>
        <strain evidence="1 2">Enr17</strain>
    </source>
</reference>
<dbReference type="EMBL" id="CP037452">
    <property type="protein sequence ID" value="QDV51141.1"/>
    <property type="molecule type" value="Genomic_DNA"/>
</dbReference>
<name>A0A518IDF9_9PLAN</name>
<gene>
    <name evidence="1" type="ORF">Enr17x_31930</name>
</gene>
<accession>A0A518IDF9</accession>
<sequence length="274" mass="30558">MFVKKIIVNSVVESIESRLFSQQTSCELLGWLSQVLGMRNEAMRCRLITEVQGSSGFENVAETSGFYGAGFHSGSETSTEPVVFSHARDFISASSCPETPGSQVENDHVLVGFCCVILKHLLERLGNLNGALSLHLESLSLAESSAKYAPNNEKVQWELSFGHQHVADCYLRLEKNEEARDYASQCIEIRQSLANRDHENSQLHAKLLHNLKTLALACERQQDLEAALQAYRQIIQVSKEFKSHTGKDRFQKASRSAYANSEQLLMGIPKQVSP</sequence>
<organism evidence="1 2">
    <name type="scientific">Gimesia fumaroli</name>
    <dbReference type="NCBI Taxonomy" id="2527976"/>
    <lineage>
        <taxon>Bacteria</taxon>
        <taxon>Pseudomonadati</taxon>
        <taxon>Planctomycetota</taxon>
        <taxon>Planctomycetia</taxon>
        <taxon>Planctomycetales</taxon>
        <taxon>Planctomycetaceae</taxon>
        <taxon>Gimesia</taxon>
    </lineage>
</organism>
<dbReference type="KEGG" id="gfm:Enr17x_31930"/>
<dbReference type="InterPro" id="IPR011990">
    <property type="entry name" value="TPR-like_helical_dom_sf"/>
</dbReference>
<dbReference type="InterPro" id="IPR019734">
    <property type="entry name" value="TPR_rpt"/>
</dbReference>
<dbReference type="SUPFAM" id="SSF48452">
    <property type="entry name" value="TPR-like"/>
    <property type="match status" value="1"/>
</dbReference>
<keyword evidence="2" id="KW-1185">Reference proteome</keyword>
<dbReference type="Proteomes" id="UP000318313">
    <property type="component" value="Chromosome"/>
</dbReference>